<organism evidence="1 2">
    <name type="scientific">Candidatus Accumulibacter affinis</name>
    <dbReference type="NCBI Taxonomy" id="2954384"/>
    <lineage>
        <taxon>Bacteria</taxon>
        <taxon>Pseudomonadati</taxon>
        <taxon>Pseudomonadota</taxon>
        <taxon>Betaproteobacteria</taxon>
        <taxon>Candidatus Accumulibacter</taxon>
    </lineage>
</organism>
<protein>
    <submittedName>
        <fullName evidence="1">DUF2971 domain-containing protein</fullName>
    </submittedName>
</protein>
<gene>
    <name evidence="1" type="ORF">IPK02_10790</name>
</gene>
<dbReference type="Proteomes" id="UP000706151">
    <property type="component" value="Unassembled WGS sequence"/>
</dbReference>
<dbReference type="AlphaFoldDB" id="A0A935TAV0"/>
<reference evidence="1 2" key="1">
    <citation type="submission" date="2020-10" db="EMBL/GenBank/DDBJ databases">
        <title>Connecting structure to function with the recovery of over 1000 high-quality activated sludge metagenome-assembled genomes encoding full-length rRNA genes using long-read sequencing.</title>
        <authorList>
            <person name="Singleton C.M."/>
            <person name="Petriglieri F."/>
            <person name="Kristensen J.M."/>
            <person name="Kirkegaard R.H."/>
            <person name="Michaelsen T.Y."/>
            <person name="Andersen M.H."/>
            <person name="Karst S.M."/>
            <person name="Dueholm M.S."/>
            <person name="Nielsen P.H."/>
            <person name="Albertsen M."/>
        </authorList>
    </citation>
    <scope>NUCLEOTIDE SEQUENCE [LARGE SCALE GENOMIC DNA]</scope>
    <source>
        <strain evidence="1">Fred_18-Q3-R57-64_BAT3C.720</strain>
    </source>
</reference>
<dbReference type="InterPro" id="IPR021352">
    <property type="entry name" value="DUF2971"/>
</dbReference>
<name>A0A935TAV0_9PROT</name>
<accession>A0A935TAV0</accession>
<sequence length="299" mass="35124">MISEAPGKRPFYKYASAETTLAVLENRTVRYSSPLQFNDPFDLQHGLHFDFDINELHQKVVDRINELAALPSSPKVEHDDVWGQVVLTAHKHYPTHGFDKKAWLRMTADPFRALVCQIQDTQKQYQLHWQRLLPSIKVFCVTEERDHLLMWAHYAKDHTGAVFELWSLPEADNPLSVARRVEYQDTPPVFFTEKEWIDDLTGVGQIDTNELYRRYAYIKSTHWSYEREWRVWYPYSHSTGPYDPVPLGQSEFAALYFGCRADPDFVSKATDLMRLSFPNSRAFKAHRKEREYALEYAEI</sequence>
<proteinExistence type="predicted"/>
<evidence type="ECO:0000313" key="2">
    <source>
        <dbReference type="Proteomes" id="UP000706151"/>
    </source>
</evidence>
<comment type="caution">
    <text evidence="1">The sequence shown here is derived from an EMBL/GenBank/DDBJ whole genome shotgun (WGS) entry which is preliminary data.</text>
</comment>
<evidence type="ECO:0000313" key="1">
    <source>
        <dbReference type="EMBL" id="MBK7954399.1"/>
    </source>
</evidence>
<dbReference type="EMBL" id="JADJOT010000009">
    <property type="protein sequence ID" value="MBK7954399.1"/>
    <property type="molecule type" value="Genomic_DNA"/>
</dbReference>
<dbReference type="Pfam" id="PF11185">
    <property type="entry name" value="DUF2971"/>
    <property type="match status" value="1"/>
</dbReference>